<evidence type="ECO:0000313" key="3">
    <source>
        <dbReference type="Proteomes" id="UP000057158"/>
    </source>
</evidence>
<evidence type="ECO:0000313" key="2">
    <source>
        <dbReference type="EMBL" id="ALC15490.1"/>
    </source>
</evidence>
<dbReference type="PATRIC" id="fig|1603606.3.peg.766"/>
<keyword evidence="3" id="KW-1185">Reference proteome</keyword>
<accession>A0A0M4CYM9</accession>
<feature type="chain" id="PRO_5005791921" evidence="1">
    <location>
        <begin position="28"/>
        <end position="430"/>
    </location>
</feature>
<proteinExistence type="predicted"/>
<dbReference type="STRING" id="1603606.DSOUD_0702"/>
<sequence length="430" mass="47817">MLMKKCLGRLLLMGMAMMLCVPPAVSAAELSIQSDTLLRVFQRDTATENDAAVTPIYEYLRVDMDTPDEPGLAFHLYGWGRGDLTDNDYYEDATTGELLYGYLEYSHKNARFNARLGRQYVFEGVANESVDGLRLSSDLGRYFSGSLYAGQQVPMTLENGRSGDSTYGGRLAHHLAGQYDLGLSYKKIRNDGDDAEEQAGVDLSAYLPFGINVYGFSAYNVDTNNWGEHSFELRANLGPVSVRPYFQKFQYEDYFGTGINSANPFRFLAGSGEELTILGTDLTLPVGDAWVLVGKAKNYDYKVFDDTSQYYAAQAIWSGEKHTQVGGEFGYMKGDSAQNDYYLVRAYTYWDKVPAGCPVGFVSGDVVYIGYDEAIYGEDSSLFISLATGKKFLADEALELKLSGDYSSDPYFDNDLRGMLIASYRFGRTL</sequence>
<dbReference type="KEGG" id="des:DSOUD_0702"/>
<protein>
    <submittedName>
        <fullName evidence="2">Putative outer membrane beta-barrel protein, extracellular electron transfer conduit cluster</fullName>
    </submittedName>
</protein>
<dbReference type="AlphaFoldDB" id="A0A0M4CYM9"/>
<gene>
    <name evidence="2" type="primary">extB</name>
    <name evidence="2" type="ORF">DSOUD_0702</name>
</gene>
<dbReference type="EMBL" id="CP010802">
    <property type="protein sequence ID" value="ALC15490.1"/>
    <property type="molecule type" value="Genomic_DNA"/>
</dbReference>
<name>A0A0M4CYM9_9BACT</name>
<organism evidence="2 3">
    <name type="scientific">Desulfuromonas soudanensis</name>
    <dbReference type="NCBI Taxonomy" id="1603606"/>
    <lineage>
        <taxon>Bacteria</taxon>
        <taxon>Pseudomonadati</taxon>
        <taxon>Thermodesulfobacteriota</taxon>
        <taxon>Desulfuromonadia</taxon>
        <taxon>Desulfuromonadales</taxon>
        <taxon>Desulfuromonadaceae</taxon>
        <taxon>Desulfuromonas</taxon>
    </lineage>
</organism>
<dbReference type="Proteomes" id="UP000057158">
    <property type="component" value="Chromosome"/>
</dbReference>
<feature type="signal peptide" evidence="1">
    <location>
        <begin position="1"/>
        <end position="27"/>
    </location>
</feature>
<keyword evidence="1" id="KW-0732">Signal</keyword>
<reference evidence="2 3" key="1">
    <citation type="submission" date="2015-07" db="EMBL/GenBank/DDBJ databases">
        <title>Isolation and Genomic Characterization of a Novel Halophilic Metal-Reducing Deltaproteobacterium from the Deep Subsurface.</title>
        <authorList>
            <person name="Badalamenti J.P."/>
            <person name="Summers Z.M."/>
            <person name="Gralnick J.A."/>
            <person name="Bond D.R."/>
        </authorList>
    </citation>
    <scope>NUCLEOTIDE SEQUENCE [LARGE SCALE GENOMIC DNA]</scope>
    <source>
        <strain evidence="2 3">WTL</strain>
    </source>
</reference>
<evidence type="ECO:0000256" key="1">
    <source>
        <dbReference type="SAM" id="SignalP"/>
    </source>
</evidence>